<evidence type="ECO:0000256" key="3">
    <source>
        <dbReference type="ARBA" id="ARBA00022448"/>
    </source>
</evidence>
<comment type="similarity">
    <text evidence="2">Belongs to the cation diffusion facilitator (CDF) transporter (TC 2.A.4) family.</text>
</comment>
<reference evidence="9 10" key="1">
    <citation type="submission" date="2016-12" db="EMBL/GenBank/DDBJ databases">
        <title>The new phylogeny of genus Mycobacterium.</title>
        <authorList>
            <person name="Tortoli E."/>
            <person name="Trovato A."/>
            <person name="Cirillo D.M."/>
        </authorList>
    </citation>
    <scope>NUCLEOTIDE SEQUENCE [LARGE SCALE GENOMIC DNA]</scope>
    <source>
        <strain evidence="9 10">DSM 45130</strain>
    </source>
</reference>
<gene>
    <name evidence="9" type="ORF">BST26_06845</name>
</gene>
<evidence type="ECO:0000313" key="9">
    <source>
        <dbReference type="EMBL" id="ORA71766.1"/>
    </source>
</evidence>
<dbReference type="GO" id="GO:0015086">
    <property type="term" value="F:cadmium ion transmembrane transporter activity"/>
    <property type="evidence" value="ECO:0007669"/>
    <property type="project" value="TreeGrafter"/>
</dbReference>
<evidence type="ECO:0000256" key="5">
    <source>
        <dbReference type="ARBA" id="ARBA00022989"/>
    </source>
</evidence>
<dbReference type="Proteomes" id="UP000192801">
    <property type="component" value="Unassembled WGS sequence"/>
</dbReference>
<dbReference type="SUPFAM" id="SSF160240">
    <property type="entry name" value="Cation efflux protein cytoplasmic domain-like"/>
    <property type="match status" value="1"/>
</dbReference>
<feature type="domain" description="Cation efflux protein transmembrane" evidence="7">
    <location>
        <begin position="12"/>
        <end position="205"/>
    </location>
</feature>
<dbReference type="Pfam" id="PF01545">
    <property type="entry name" value="Cation_efflux"/>
    <property type="match status" value="1"/>
</dbReference>
<protein>
    <submittedName>
        <fullName evidence="9">Cation-efflux pump</fullName>
    </submittedName>
</protein>
<dbReference type="GO" id="GO:0015341">
    <property type="term" value="F:zinc efflux antiporter activity"/>
    <property type="evidence" value="ECO:0007669"/>
    <property type="project" value="TreeGrafter"/>
</dbReference>
<dbReference type="Gene3D" id="1.20.1510.10">
    <property type="entry name" value="Cation efflux protein transmembrane domain"/>
    <property type="match status" value="1"/>
</dbReference>
<evidence type="ECO:0000256" key="6">
    <source>
        <dbReference type="ARBA" id="ARBA00023136"/>
    </source>
</evidence>
<keyword evidence="6" id="KW-0472">Membrane</keyword>
<proteinExistence type="inferred from homology"/>
<dbReference type="Gene3D" id="3.30.70.1350">
    <property type="entry name" value="Cation efflux protein, cytoplasmic domain"/>
    <property type="match status" value="1"/>
</dbReference>
<evidence type="ECO:0000259" key="8">
    <source>
        <dbReference type="Pfam" id="PF16916"/>
    </source>
</evidence>
<dbReference type="GO" id="GO:0006882">
    <property type="term" value="P:intracellular zinc ion homeostasis"/>
    <property type="evidence" value="ECO:0007669"/>
    <property type="project" value="TreeGrafter"/>
</dbReference>
<comment type="subcellular location">
    <subcellularLocation>
        <location evidence="1">Membrane</location>
        <topology evidence="1">Multi-pass membrane protein</topology>
    </subcellularLocation>
</comment>
<dbReference type="Pfam" id="PF16916">
    <property type="entry name" value="ZT_dimer"/>
    <property type="match status" value="1"/>
</dbReference>
<keyword evidence="3" id="KW-0813">Transport</keyword>
<evidence type="ECO:0000256" key="4">
    <source>
        <dbReference type="ARBA" id="ARBA00022692"/>
    </source>
</evidence>
<dbReference type="GO" id="GO:0015093">
    <property type="term" value="F:ferrous iron transmembrane transporter activity"/>
    <property type="evidence" value="ECO:0007669"/>
    <property type="project" value="TreeGrafter"/>
</dbReference>
<dbReference type="PANTHER" id="PTHR43840">
    <property type="entry name" value="MITOCHONDRIAL METAL TRANSPORTER 1-RELATED"/>
    <property type="match status" value="1"/>
</dbReference>
<feature type="domain" description="Cation efflux protein cytoplasmic" evidence="8">
    <location>
        <begin position="209"/>
        <end position="286"/>
    </location>
</feature>
<dbReference type="InterPro" id="IPR027470">
    <property type="entry name" value="Cation_efflux_CTD"/>
</dbReference>
<evidence type="ECO:0000256" key="2">
    <source>
        <dbReference type="ARBA" id="ARBA00008114"/>
    </source>
</evidence>
<dbReference type="NCBIfam" id="TIGR01297">
    <property type="entry name" value="CDF"/>
    <property type="match status" value="1"/>
</dbReference>
<organism evidence="9 10">
    <name type="scientific">Mycolicibacterium insubricum</name>
    <dbReference type="NCBI Taxonomy" id="444597"/>
    <lineage>
        <taxon>Bacteria</taxon>
        <taxon>Bacillati</taxon>
        <taxon>Actinomycetota</taxon>
        <taxon>Actinomycetes</taxon>
        <taxon>Mycobacteriales</taxon>
        <taxon>Mycobacteriaceae</taxon>
        <taxon>Mycolicibacterium</taxon>
    </lineage>
</organism>
<dbReference type="STRING" id="444597.BST26_06845"/>
<dbReference type="EMBL" id="MVHS01000011">
    <property type="protein sequence ID" value="ORA71766.1"/>
    <property type="molecule type" value="Genomic_DNA"/>
</dbReference>
<dbReference type="InterPro" id="IPR036837">
    <property type="entry name" value="Cation_efflux_CTD_sf"/>
</dbReference>
<name>A0A1X0DH98_9MYCO</name>
<accession>A0A1X0DH98</accession>
<dbReference type="AlphaFoldDB" id="A0A1X0DH98"/>
<keyword evidence="4" id="KW-0812">Transmembrane</keyword>
<dbReference type="InterPro" id="IPR058533">
    <property type="entry name" value="Cation_efflux_TM"/>
</dbReference>
<dbReference type="RefSeq" id="WP_083030022.1">
    <property type="nucleotide sequence ID" value="NZ_AP022618.1"/>
</dbReference>
<evidence type="ECO:0000259" key="7">
    <source>
        <dbReference type="Pfam" id="PF01545"/>
    </source>
</evidence>
<dbReference type="InterPro" id="IPR002524">
    <property type="entry name" value="Cation_efflux"/>
</dbReference>
<dbReference type="SUPFAM" id="SSF161111">
    <property type="entry name" value="Cation efflux protein transmembrane domain-like"/>
    <property type="match status" value="1"/>
</dbReference>
<dbReference type="GO" id="GO:0005886">
    <property type="term" value="C:plasma membrane"/>
    <property type="evidence" value="ECO:0007669"/>
    <property type="project" value="TreeGrafter"/>
</dbReference>
<dbReference type="InterPro" id="IPR050291">
    <property type="entry name" value="CDF_Transporter"/>
</dbReference>
<keyword evidence="10" id="KW-1185">Reference proteome</keyword>
<evidence type="ECO:0000256" key="1">
    <source>
        <dbReference type="ARBA" id="ARBA00004141"/>
    </source>
</evidence>
<evidence type="ECO:0000313" key="10">
    <source>
        <dbReference type="Proteomes" id="UP000192801"/>
    </source>
</evidence>
<dbReference type="InterPro" id="IPR027469">
    <property type="entry name" value="Cation_efflux_TMD_sf"/>
</dbReference>
<dbReference type="OrthoDB" id="9813655at2"/>
<keyword evidence="5" id="KW-1133">Transmembrane helix</keyword>
<dbReference type="PANTHER" id="PTHR43840:SF15">
    <property type="entry name" value="MITOCHONDRIAL METAL TRANSPORTER 1-RELATED"/>
    <property type="match status" value="1"/>
</dbReference>
<sequence>MSAVRDLSRWALVSIATALVVIALKLIAWRVTGSVGLASDAAESVVNLVAATVAFIALRIAARSPDAGHNFGHLKVEYISAIVEGVMIAAAATVIVASAVDRLLHPRELEHIGIGLGISVLASLINATVAMTLLRVGRRHRSLALEADGKHLMTDVWTTAGVVVGVGLVQLTGWLPLDPLIAIAVAVNILVVGAKLVRRSTAGLMDSALPENELARIEAALVPFCTDGVRIHDLRTRASGRLRFIQLHLLVPGDWSVQRGHDLTEQVEDALHEAVEDAVPVVHLEPVDDPRSYETWRMAGPC</sequence>
<comment type="caution">
    <text evidence="9">The sequence shown here is derived from an EMBL/GenBank/DDBJ whole genome shotgun (WGS) entry which is preliminary data.</text>
</comment>